<proteinExistence type="predicted"/>
<dbReference type="Gene3D" id="3.30.710.10">
    <property type="entry name" value="Potassium Channel Kv1.1, Chain A"/>
    <property type="match status" value="1"/>
</dbReference>
<organism evidence="2 3">
    <name type="scientific">Neurospora crassa (strain ATCC 24698 / 74-OR23-1A / CBS 708.71 / DSM 1257 / FGSC 987)</name>
    <dbReference type="NCBI Taxonomy" id="367110"/>
    <lineage>
        <taxon>Eukaryota</taxon>
        <taxon>Fungi</taxon>
        <taxon>Dikarya</taxon>
        <taxon>Ascomycota</taxon>
        <taxon>Pezizomycotina</taxon>
        <taxon>Sordariomycetes</taxon>
        <taxon>Sordariomycetidae</taxon>
        <taxon>Sordariales</taxon>
        <taxon>Sordariaceae</taxon>
        <taxon>Neurospora</taxon>
    </lineage>
</organism>
<evidence type="ECO:0000259" key="1">
    <source>
        <dbReference type="PROSITE" id="PS50097"/>
    </source>
</evidence>
<dbReference type="KEGG" id="ncr:NCU05921"/>
<dbReference type="OrthoDB" id="4587411at2759"/>
<dbReference type="CDD" id="cd18186">
    <property type="entry name" value="BTB_POZ_ZBTB_KLHL-like"/>
    <property type="match status" value="1"/>
</dbReference>
<dbReference type="HOGENOM" id="CLU_054243_0_0_1"/>
<accession>Q7S0Y3</accession>
<dbReference type="SMR" id="Q7S0Y3"/>
<dbReference type="Pfam" id="PF00651">
    <property type="entry name" value="BTB"/>
    <property type="match status" value="1"/>
</dbReference>
<dbReference type="VEuPathDB" id="FungiDB:NCU05921"/>
<reference evidence="2 3" key="1">
    <citation type="journal article" date="2003" name="Nature">
        <title>The genome sequence of the filamentous fungus Neurospora crassa.</title>
        <authorList>
            <person name="Galagan J.E."/>
            <person name="Calvo S.E."/>
            <person name="Borkovich K.A."/>
            <person name="Selker E.U."/>
            <person name="Read N.D."/>
            <person name="Jaffe D."/>
            <person name="FitzHugh W."/>
            <person name="Ma L.J."/>
            <person name="Smirnov S."/>
            <person name="Purcell S."/>
            <person name="Rehman B."/>
            <person name="Elkins T."/>
            <person name="Engels R."/>
            <person name="Wang S."/>
            <person name="Nielsen C.B."/>
            <person name="Butler J."/>
            <person name="Endrizzi M."/>
            <person name="Qui D."/>
            <person name="Ianakiev P."/>
            <person name="Bell-Pedersen D."/>
            <person name="Nelson M.A."/>
            <person name="Werner-Washburne M."/>
            <person name="Selitrennikoff C.P."/>
            <person name="Kinsey J.A."/>
            <person name="Braun E.L."/>
            <person name="Zelter A."/>
            <person name="Schulte U."/>
            <person name="Kothe G.O."/>
            <person name="Jedd G."/>
            <person name="Mewes W."/>
            <person name="Staben C."/>
            <person name="Marcotte E."/>
            <person name="Greenberg D."/>
            <person name="Roy A."/>
            <person name="Foley K."/>
            <person name="Naylor J."/>
            <person name="Stange-Thomann N."/>
            <person name="Barrett R."/>
            <person name="Gnerre S."/>
            <person name="Kamal M."/>
            <person name="Kamvysselis M."/>
            <person name="Mauceli E."/>
            <person name="Bielke C."/>
            <person name="Rudd S."/>
            <person name="Frishman D."/>
            <person name="Krystofova S."/>
            <person name="Rasmussen C."/>
            <person name="Metzenberg R.L."/>
            <person name="Perkins D.D."/>
            <person name="Kroken S."/>
            <person name="Cogoni C."/>
            <person name="Macino G."/>
            <person name="Catcheside D."/>
            <person name="Li W."/>
            <person name="Pratt R.J."/>
            <person name="Osmani S.A."/>
            <person name="DeSouza C.P."/>
            <person name="Glass L."/>
            <person name="Orbach M.J."/>
            <person name="Berglund J.A."/>
            <person name="Voelker R."/>
            <person name="Yarden O."/>
            <person name="Plamann M."/>
            <person name="Seiler S."/>
            <person name="Dunlap J."/>
            <person name="Radford A."/>
            <person name="Aramayo R."/>
            <person name="Natvig D.O."/>
            <person name="Alex L.A."/>
            <person name="Mannhaupt G."/>
            <person name="Ebbole D.J."/>
            <person name="Freitag M."/>
            <person name="Paulsen I."/>
            <person name="Sachs M.S."/>
            <person name="Lander E.S."/>
            <person name="Nusbaum C."/>
            <person name="Birren B."/>
        </authorList>
    </citation>
    <scope>NUCLEOTIDE SEQUENCE [LARGE SCALE GENOMIC DNA]</scope>
    <source>
        <strain evidence="3">ATCC 24698 / 74-OR23-1A / CBS 708.71 / DSM 1257 / FGSC 987</strain>
    </source>
</reference>
<dbReference type="RefSeq" id="XP_958232.2">
    <property type="nucleotide sequence ID" value="XM_953139.2"/>
</dbReference>
<keyword evidence="3" id="KW-1185">Reference proteome</keyword>
<evidence type="ECO:0000313" key="3">
    <source>
        <dbReference type="Proteomes" id="UP000001805"/>
    </source>
</evidence>
<feature type="domain" description="BTB" evidence="1">
    <location>
        <begin position="14"/>
        <end position="70"/>
    </location>
</feature>
<dbReference type="EMBL" id="CM002241">
    <property type="protein sequence ID" value="EAA28996.2"/>
    <property type="molecule type" value="Genomic_DNA"/>
</dbReference>
<dbReference type="Proteomes" id="UP000001805">
    <property type="component" value="Chromosome 5, Linkage Group VI"/>
</dbReference>
<protein>
    <recommendedName>
        <fullName evidence="1">BTB domain-containing protein</fullName>
    </recommendedName>
</protein>
<dbReference type="InterPro" id="IPR011333">
    <property type="entry name" value="SKP1/BTB/POZ_sf"/>
</dbReference>
<evidence type="ECO:0000313" key="2">
    <source>
        <dbReference type="EMBL" id="EAA28996.2"/>
    </source>
</evidence>
<sequence>MDSEPAVIETAPVTDLVLVVGPSKERIPVELAILKAASPVFASMFSPPWLESKSKEIPLPEDDPDAMRFITLTLSYHNEHELVTRPQTPQEILQIAIAVDKYDLRTALKFVLEFLFREASKTCSVAKNEDGSQTAMAGKDIVYLCAAAYVLNRCDYFSNFGLHLMCQYASRISTLMDDELISSILPAKFFIILGEALASIKLGLSRAVHECLKTNSPYRRCQCASAKSIIQRLEQFTVTYNKAKNGSVLLQEMKTMQKILDEDEPFLRGICHGCNRPHIYSFGAYDSLSPKVRTAYEELDILCVRELKNKDACDAEHARLTVAGPMN</sequence>
<dbReference type="InParanoid" id="Q7S0Y3"/>
<name>Q7S0Y3_NEUCR</name>
<dbReference type="AlphaFoldDB" id="Q7S0Y3"/>
<dbReference type="STRING" id="367110.Q7S0Y3"/>
<dbReference type="InterPro" id="IPR000210">
    <property type="entry name" value="BTB/POZ_dom"/>
</dbReference>
<dbReference type="GeneID" id="3874379"/>
<dbReference type="SUPFAM" id="SSF54695">
    <property type="entry name" value="POZ domain"/>
    <property type="match status" value="1"/>
</dbReference>
<dbReference type="PROSITE" id="PS50097">
    <property type="entry name" value="BTB"/>
    <property type="match status" value="1"/>
</dbReference>
<gene>
    <name evidence="2" type="ORF">NCU05921</name>
</gene>